<reference evidence="1" key="1">
    <citation type="submission" date="2021-04" db="EMBL/GenBank/DDBJ databases">
        <title>Pseudaminobacter soli sp. nov., isolated from paddy soil contaminated by heavy metals.</title>
        <authorList>
            <person name="Zhang K."/>
        </authorList>
    </citation>
    <scope>NUCLEOTIDE SEQUENCE</scope>
    <source>
        <strain evidence="1">19-2017</strain>
    </source>
</reference>
<evidence type="ECO:0000313" key="1">
    <source>
        <dbReference type="EMBL" id="MBS3648099.1"/>
    </source>
</evidence>
<dbReference type="AlphaFoldDB" id="A0A942DVH3"/>
<sequence length="98" mass="9684">MRAIALVAAGLSLGGCADYLANRDSVTLGVGNAMEANVGIHTQDPFPPHAQQTYIPGDGKKVAQAMRGYYAVPAVVVTPPSGANGDGNGGGSGMAAGN</sequence>
<gene>
    <name evidence="1" type="ORF">KEU06_05580</name>
</gene>
<dbReference type="RefSeq" id="WP_188253648.1">
    <property type="nucleotide sequence ID" value="NZ_JABVCF010000002.1"/>
</dbReference>
<dbReference type="Proteomes" id="UP000680348">
    <property type="component" value="Unassembled WGS sequence"/>
</dbReference>
<keyword evidence="2" id="KW-1185">Reference proteome</keyword>
<organism evidence="1 2">
    <name type="scientific">Pseudaminobacter soli</name>
    <name type="common">ex Zhang et al. 2022</name>
    <dbReference type="NCBI Taxonomy" id="2831468"/>
    <lineage>
        <taxon>Bacteria</taxon>
        <taxon>Pseudomonadati</taxon>
        <taxon>Pseudomonadota</taxon>
        <taxon>Alphaproteobacteria</taxon>
        <taxon>Hyphomicrobiales</taxon>
        <taxon>Phyllobacteriaceae</taxon>
        <taxon>Pseudaminobacter</taxon>
    </lineage>
</organism>
<protein>
    <submittedName>
        <fullName evidence="1">Uncharacterized protein</fullName>
    </submittedName>
</protein>
<proteinExistence type="predicted"/>
<dbReference type="EMBL" id="JAGWCR010000002">
    <property type="protein sequence ID" value="MBS3648099.1"/>
    <property type="molecule type" value="Genomic_DNA"/>
</dbReference>
<evidence type="ECO:0000313" key="2">
    <source>
        <dbReference type="Proteomes" id="UP000680348"/>
    </source>
</evidence>
<comment type="caution">
    <text evidence="1">The sequence shown here is derived from an EMBL/GenBank/DDBJ whole genome shotgun (WGS) entry which is preliminary data.</text>
</comment>
<accession>A0A942DVH3</accession>
<dbReference type="PROSITE" id="PS51257">
    <property type="entry name" value="PROKAR_LIPOPROTEIN"/>
    <property type="match status" value="1"/>
</dbReference>
<name>A0A942DVH3_9HYPH</name>